<keyword evidence="3" id="KW-1185">Reference proteome</keyword>
<dbReference type="EMBL" id="CYKH01000260">
    <property type="protein sequence ID" value="CUF18447.1"/>
    <property type="molecule type" value="Genomic_DNA"/>
</dbReference>
<sequence length="191" mass="22427">MKEKDDDDQYRIKTSKALRLRLSVHVCARTINRDLLALGFRWVARPRVPALTDDQRKKRMDMADELLSHDIDNLLFSDESLFDCNDVTDREWCRPDEEPSTRPTERWTAKTHVWGVIGVKFRLLVFLTDDRVTAENYQDTLKKFLLPKLKETHIFMQDNAPAHRAKATQEFLQNKSVRVAEWPPHSPDLNP</sequence>
<dbReference type="Proteomes" id="UP000051952">
    <property type="component" value="Unassembled WGS sequence"/>
</dbReference>
<feature type="domain" description="Tc1-like transposase DDE" evidence="1">
    <location>
        <begin position="74"/>
        <end position="191"/>
    </location>
</feature>
<organism evidence="2 3">
    <name type="scientific">Bodo saltans</name>
    <name type="common">Flagellated protozoan</name>
    <dbReference type="NCBI Taxonomy" id="75058"/>
    <lineage>
        <taxon>Eukaryota</taxon>
        <taxon>Discoba</taxon>
        <taxon>Euglenozoa</taxon>
        <taxon>Kinetoplastea</taxon>
        <taxon>Metakinetoplastina</taxon>
        <taxon>Eubodonida</taxon>
        <taxon>Bodonidae</taxon>
        <taxon>Bodo</taxon>
    </lineage>
</organism>
<dbReference type="OrthoDB" id="6021633at2759"/>
<protein>
    <submittedName>
        <fullName evidence="2">Transposase-like protein, putative</fullName>
    </submittedName>
</protein>
<dbReference type="InterPro" id="IPR038717">
    <property type="entry name" value="Tc1-like_DDE_dom"/>
</dbReference>
<name>A0A0S4IQJ7_BODSA</name>
<evidence type="ECO:0000259" key="1">
    <source>
        <dbReference type="Pfam" id="PF13358"/>
    </source>
</evidence>
<dbReference type="Gene3D" id="3.30.420.10">
    <property type="entry name" value="Ribonuclease H-like superfamily/Ribonuclease H"/>
    <property type="match status" value="1"/>
</dbReference>
<dbReference type="AlphaFoldDB" id="A0A0S4IQJ7"/>
<accession>A0A0S4IQJ7</accession>
<proteinExistence type="predicted"/>
<feature type="non-terminal residue" evidence="2">
    <location>
        <position position="191"/>
    </location>
</feature>
<dbReference type="InterPro" id="IPR036397">
    <property type="entry name" value="RNaseH_sf"/>
</dbReference>
<dbReference type="Pfam" id="PF13358">
    <property type="entry name" value="DDE_3"/>
    <property type="match status" value="1"/>
</dbReference>
<evidence type="ECO:0000313" key="3">
    <source>
        <dbReference type="Proteomes" id="UP000051952"/>
    </source>
</evidence>
<evidence type="ECO:0000313" key="2">
    <source>
        <dbReference type="EMBL" id="CUF18447.1"/>
    </source>
</evidence>
<gene>
    <name evidence="2" type="ORF">BSAL_03820</name>
</gene>
<dbReference type="PANTHER" id="PTHR47326">
    <property type="entry name" value="TRANSPOSABLE ELEMENT TC3 TRANSPOSASE-LIKE PROTEIN"/>
    <property type="match status" value="1"/>
</dbReference>
<dbReference type="PANTHER" id="PTHR47326:SF1">
    <property type="entry name" value="HTH PSQ-TYPE DOMAIN-CONTAINING PROTEIN"/>
    <property type="match status" value="1"/>
</dbReference>
<dbReference type="GO" id="GO:0003676">
    <property type="term" value="F:nucleic acid binding"/>
    <property type="evidence" value="ECO:0007669"/>
    <property type="project" value="InterPro"/>
</dbReference>
<reference evidence="3" key="1">
    <citation type="submission" date="2015-09" db="EMBL/GenBank/DDBJ databases">
        <authorList>
            <consortium name="Pathogen Informatics"/>
        </authorList>
    </citation>
    <scope>NUCLEOTIDE SEQUENCE [LARGE SCALE GENOMIC DNA]</scope>
    <source>
        <strain evidence="3">Lake Konstanz</strain>
    </source>
</reference>
<dbReference type="VEuPathDB" id="TriTrypDB:BSAL_03820"/>